<protein>
    <submittedName>
        <fullName evidence="1">Glycoside hydrolase family 43 protein</fullName>
    </submittedName>
</protein>
<name>A0A165SBP4_9APHY</name>
<dbReference type="STRING" id="1314783.A0A165SBP4"/>
<keyword evidence="2" id="KW-1185">Reference proteome</keyword>
<evidence type="ECO:0000313" key="2">
    <source>
        <dbReference type="Proteomes" id="UP000076727"/>
    </source>
</evidence>
<dbReference type="InterPro" id="IPR023296">
    <property type="entry name" value="Glyco_hydro_beta-prop_sf"/>
</dbReference>
<dbReference type="SUPFAM" id="SSF75005">
    <property type="entry name" value="Arabinanase/levansucrase/invertase"/>
    <property type="match status" value="1"/>
</dbReference>
<sequence>MNTNGLQTVDVERLLDSDDNRLPPSSLRTNQSANGTWRSTICNREGTFYVLTPPVFDDQPETNNSRWDIMVFTSANLSASVAWSQPVHLNFTSYDTSPFWDANGTTTLDLAMDADGGPYEVNPANPILTNASTSNYF</sequence>
<dbReference type="Gene3D" id="2.115.10.20">
    <property type="entry name" value="Glycosyl hydrolase domain, family 43"/>
    <property type="match status" value="1"/>
</dbReference>
<organism evidence="1 2">
    <name type="scientific">Daedalea quercina L-15889</name>
    <dbReference type="NCBI Taxonomy" id="1314783"/>
    <lineage>
        <taxon>Eukaryota</taxon>
        <taxon>Fungi</taxon>
        <taxon>Dikarya</taxon>
        <taxon>Basidiomycota</taxon>
        <taxon>Agaricomycotina</taxon>
        <taxon>Agaricomycetes</taxon>
        <taxon>Polyporales</taxon>
        <taxon>Fomitopsis</taxon>
    </lineage>
</organism>
<reference evidence="1 2" key="1">
    <citation type="journal article" date="2016" name="Mol. Biol. Evol.">
        <title>Comparative Genomics of Early-Diverging Mushroom-Forming Fungi Provides Insights into the Origins of Lignocellulose Decay Capabilities.</title>
        <authorList>
            <person name="Nagy L.G."/>
            <person name="Riley R."/>
            <person name="Tritt A."/>
            <person name="Adam C."/>
            <person name="Daum C."/>
            <person name="Floudas D."/>
            <person name="Sun H."/>
            <person name="Yadav J.S."/>
            <person name="Pangilinan J."/>
            <person name="Larsson K.H."/>
            <person name="Matsuura K."/>
            <person name="Barry K."/>
            <person name="Labutti K."/>
            <person name="Kuo R."/>
            <person name="Ohm R.A."/>
            <person name="Bhattacharya S.S."/>
            <person name="Shirouzu T."/>
            <person name="Yoshinaga Y."/>
            <person name="Martin F.M."/>
            <person name="Grigoriev I.V."/>
            <person name="Hibbett D.S."/>
        </authorList>
    </citation>
    <scope>NUCLEOTIDE SEQUENCE [LARGE SCALE GENOMIC DNA]</scope>
    <source>
        <strain evidence="1 2">L-15889</strain>
    </source>
</reference>
<evidence type="ECO:0000313" key="1">
    <source>
        <dbReference type="EMBL" id="KZT71774.1"/>
    </source>
</evidence>
<dbReference type="AlphaFoldDB" id="A0A165SBP4"/>
<accession>A0A165SBP4</accession>
<proteinExistence type="predicted"/>
<keyword evidence="1" id="KW-0378">Hydrolase</keyword>
<dbReference type="Proteomes" id="UP000076727">
    <property type="component" value="Unassembled WGS sequence"/>
</dbReference>
<dbReference type="OrthoDB" id="2139957at2759"/>
<dbReference type="EMBL" id="KV429044">
    <property type="protein sequence ID" value="KZT71774.1"/>
    <property type="molecule type" value="Genomic_DNA"/>
</dbReference>
<dbReference type="GO" id="GO:0016787">
    <property type="term" value="F:hydrolase activity"/>
    <property type="evidence" value="ECO:0007669"/>
    <property type="project" value="UniProtKB-KW"/>
</dbReference>
<gene>
    <name evidence="1" type="ORF">DAEQUDRAFT_763611</name>
</gene>